<accession>A0ABU8NGP5</accession>
<proteinExistence type="predicted"/>
<sequence length="109" mass="12335">MKILITGGKSAQSLKLIKTFADDHIVLADYGDVPSFPSARYYFISLGERNDEIIAHNLLNHCLNEGVDAVLPLHEFEIADILKSKILFEEFNIQVLMPEKDQIIHLTNI</sequence>
<evidence type="ECO:0000313" key="2">
    <source>
        <dbReference type="Proteomes" id="UP001378956"/>
    </source>
</evidence>
<organism evidence="1 2">
    <name type="scientific">Pedobacter panaciterrae</name>
    <dbReference type="NCBI Taxonomy" id="363849"/>
    <lineage>
        <taxon>Bacteria</taxon>
        <taxon>Pseudomonadati</taxon>
        <taxon>Bacteroidota</taxon>
        <taxon>Sphingobacteriia</taxon>
        <taxon>Sphingobacteriales</taxon>
        <taxon>Sphingobacteriaceae</taxon>
        <taxon>Pedobacter</taxon>
    </lineage>
</organism>
<gene>
    <name evidence="1" type="ORF">WAE58_03230</name>
</gene>
<dbReference type="RefSeq" id="WP_172660491.1">
    <property type="nucleotide sequence ID" value="NZ_CBFGNQ010000043.1"/>
</dbReference>
<dbReference type="EMBL" id="JBBEUB010000001">
    <property type="protein sequence ID" value="MEJ2901421.1"/>
    <property type="molecule type" value="Genomic_DNA"/>
</dbReference>
<evidence type="ECO:0000313" key="1">
    <source>
        <dbReference type="EMBL" id="MEJ2901421.1"/>
    </source>
</evidence>
<reference evidence="1 2" key="1">
    <citation type="submission" date="2024-03" db="EMBL/GenBank/DDBJ databases">
        <title>Sequence of Lycoming College Course Isolates.</title>
        <authorList>
            <person name="Plotts O."/>
            <person name="Newman J."/>
        </authorList>
    </citation>
    <scope>NUCLEOTIDE SEQUENCE [LARGE SCALE GENOMIC DNA]</scope>
    <source>
        <strain evidence="1 2">CJB-3</strain>
    </source>
</reference>
<protein>
    <submittedName>
        <fullName evidence="1">Uncharacterized protein</fullName>
    </submittedName>
</protein>
<comment type="caution">
    <text evidence="1">The sequence shown here is derived from an EMBL/GenBank/DDBJ whole genome shotgun (WGS) entry which is preliminary data.</text>
</comment>
<dbReference type="Gene3D" id="3.40.50.20">
    <property type="match status" value="1"/>
</dbReference>
<dbReference type="Proteomes" id="UP001378956">
    <property type="component" value="Unassembled WGS sequence"/>
</dbReference>
<keyword evidence="2" id="KW-1185">Reference proteome</keyword>
<name>A0ABU8NGP5_9SPHI</name>